<evidence type="ECO:0000256" key="1">
    <source>
        <dbReference type="ARBA" id="ARBA00006987"/>
    </source>
</evidence>
<dbReference type="Gene3D" id="3.40.190.150">
    <property type="entry name" value="Bordetella uptake gene, domain 1"/>
    <property type="match status" value="1"/>
</dbReference>
<comment type="caution">
    <text evidence="3">The sequence shown here is derived from an EMBL/GenBank/DDBJ whole genome shotgun (WGS) entry which is preliminary data.</text>
</comment>
<dbReference type="PIRSF" id="PIRSF017082">
    <property type="entry name" value="YflP"/>
    <property type="match status" value="1"/>
</dbReference>
<feature type="chain" id="PRO_5020827033" evidence="2">
    <location>
        <begin position="35"/>
        <end position="336"/>
    </location>
</feature>
<sequence>MLNQRHSLFSFARRQCCLAALGLAALTLSAAASANDRDDYPNRPVTVLVPYAPGGQGDVFARLLSEPLARRLGKAVVVDNRPGASGALGARLLAQAPADGYTLMLGQTGEVAINGFTMKKPGYDAVKDFRPVALVGNSPLVLVAPASAPFNTMEELIRYAKDNPGQVAYASSGTGTPGHLAAAALAMHTGTEMIHVPYRGAGQAINDVIGAQVHIFFSSASAILPHVKGGRIKAIAVGSKERLATLPDVPAVAETVPGFDFTLWGGYFAPRQTPEAVVQRLNQEINDILQTPDIRQRFIDEGSAVEPLSTQAFEAYVQQEATKYRVLIETTGIQVE</sequence>
<accession>A0A4S8FB31</accession>
<comment type="similarity">
    <text evidence="1">Belongs to the UPF0065 (bug) family.</text>
</comment>
<dbReference type="InterPro" id="IPR005064">
    <property type="entry name" value="BUG"/>
</dbReference>
<name>A0A4S8FB31_9BURK</name>
<proteinExistence type="inferred from homology"/>
<dbReference type="Pfam" id="PF03401">
    <property type="entry name" value="TctC"/>
    <property type="match status" value="1"/>
</dbReference>
<dbReference type="SUPFAM" id="SSF53850">
    <property type="entry name" value="Periplasmic binding protein-like II"/>
    <property type="match status" value="1"/>
</dbReference>
<dbReference type="Gene3D" id="3.40.190.10">
    <property type="entry name" value="Periplasmic binding protein-like II"/>
    <property type="match status" value="1"/>
</dbReference>
<reference evidence="3 4" key="1">
    <citation type="journal article" date="2015" name="Antonie Van Leeuwenhoek">
        <title>Lampropedia puyangensis sp. nov., isolated from symptomatic bark of Populus ? euramericana canker and emended description of Lampropedia hyalina (Ehrenberg 1832) Lee et al. 2004.</title>
        <authorList>
            <person name="Li Y."/>
            <person name="Wang T."/>
            <person name="Piao C.G."/>
            <person name="Wang L.F."/>
            <person name="Tian G.Z."/>
            <person name="Zhu T.H."/>
            <person name="Guo M.W."/>
        </authorList>
    </citation>
    <scope>NUCLEOTIDE SEQUENCE [LARGE SCALE GENOMIC DNA]</scope>
    <source>
        <strain evidence="3 4">2-bin</strain>
    </source>
</reference>
<keyword evidence="2" id="KW-0732">Signal</keyword>
<organism evidence="3 4">
    <name type="scientific">Lampropedia puyangensis</name>
    <dbReference type="NCBI Taxonomy" id="1330072"/>
    <lineage>
        <taxon>Bacteria</taxon>
        <taxon>Pseudomonadati</taxon>
        <taxon>Pseudomonadota</taxon>
        <taxon>Betaproteobacteria</taxon>
        <taxon>Burkholderiales</taxon>
        <taxon>Comamonadaceae</taxon>
        <taxon>Lampropedia</taxon>
    </lineage>
</organism>
<dbReference type="RefSeq" id="WP_136572834.1">
    <property type="nucleotide sequence ID" value="NZ_STFG01000004.1"/>
</dbReference>
<evidence type="ECO:0000313" key="3">
    <source>
        <dbReference type="EMBL" id="THU03724.1"/>
    </source>
</evidence>
<keyword evidence="4" id="KW-1185">Reference proteome</keyword>
<dbReference type="OrthoDB" id="8895568at2"/>
<dbReference type="PANTHER" id="PTHR42928">
    <property type="entry name" value="TRICARBOXYLATE-BINDING PROTEIN"/>
    <property type="match status" value="1"/>
</dbReference>
<protein>
    <submittedName>
        <fullName evidence="3">Tripartite tricarboxylate transporter substrate binding protein</fullName>
    </submittedName>
</protein>
<dbReference type="EMBL" id="STFG01000004">
    <property type="protein sequence ID" value="THU03724.1"/>
    <property type="molecule type" value="Genomic_DNA"/>
</dbReference>
<dbReference type="CDD" id="cd13578">
    <property type="entry name" value="PBP2_Bug27"/>
    <property type="match status" value="1"/>
</dbReference>
<dbReference type="Proteomes" id="UP000308917">
    <property type="component" value="Unassembled WGS sequence"/>
</dbReference>
<dbReference type="PANTHER" id="PTHR42928:SF5">
    <property type="entry name" value="BLR1237 PROTEIN"/>
    <property type="match status" value="1"/>
</dbReference>
<evidence type="ECO:0000313" key="4">
    <source>
        <dbReference type="Proteomes" id="UP000308917"/>
    </source>
</evidence>
<gene>
    <name evidence="3" type="ORF">E9531_05935</name>
</gene>
<feature type="signal peptide" evidence="2">
    <location>
        <begin position="1"/>
        <end position="34"/>
    </location>
</feature>
<dbReference type="AlphaFoldDB" id="A0A4S8FB31"/>
<dbReference type="InterPro" id="IPR042100">
    <property type="entry name" value="Bug_dom1"/>
</dbReference>
<evidence type="ECO:0000256" key="2">
    <source>
        <dbReference type="SAM" id="SignalP"/>
    </source>
</evidence>